<dbReference type="Proteomes" id="UP000199399">
    <property type="component" value="Unassembled WGS sequence"/>
</dbReference>
<sequence length="141" mass="15071">MHSAMAQVFNSGEVARLRRIAVQLAKVDAKPAADVGNVMDSPANKMVEMVVRIAAARHGGSMGGGSMGGSIQTANIFTERARKALRNLTNDSARQLLLDAVEDPEMFKELLRTPASIRLSGPKKSRLAPYLIGDRAAVAQD</sequence>
<dbReference type="AlphaFoldDB" id="A0A1G7WLV1"/>
<evidence type="ECO:0000313" key="2">
    <source>
        <dbReference type="Proteomes" id="UP000199399"/>
    </source>
</evidence>
<organism evidence="1 2">
    <name type="scientific">Sulfitobacter delicatus</name>
    <dbReference type="NCBI Taxonomy" id="218672"/>
    <lineage>
        <taxon>Bacteria</taxon>
        <taxon>Pseudomonadati</taxon>
        <taxon>Pseudomonadota</taxon>
        <taxon>Alphaproteobacteria</taxon>
        <taxon>Rhodobacterales</taxon>
        <taxon>Roseobacteraceae</taxon>
        <taxon>Sulfitobacter</taxon>
    </lineage>
</organism>
<reference evidence="2" key="1">
    <citation type="submission" date="2016-10" db="EMBL/GenBank/DDBJ databases">
        <authorList>
            <person name="Varghese N."/>
            <person name="Submissions S."/>
        </authorList>
    </citation>
    <scope>NUCLEOTIDE SEQUENCE [LARGE SCALE GENOMIC DNA]</scope>
    <source>
        <strain evidence="2">DSM 16477</strain>
    </source>
</reference>
<keyword evidence="2" id="KW-1185">Reference proteome</keyword>
<dbReference type="EMBL" id="FNBP01000011">
    <property type="protein sequence ID" value="SDG72864.1"/>
    <property type="molecule type" value="Genomic_DNA"/>
</dbReference>
<protein>
    <submittedName>
        <fullName evidence="1">Uncharacterized protein</fullName>
    </submittedName>
</protein>
<gene>
    <name evidence="1" type="ORF">SAMN04489759_11122</name>
</gene>
<evidence type="ECO:0000313" key="1">
    <source>
        <dbReference type="EMBL" id="SDG72864.1"/>
    </source>
</evidence>
<proteinExistence type="predicted"/>
<accession>A0A1G7WLV1</accession>
<name>A0A1G7WLV1_9RHOB</name>